<reference evidence="1 2" key="1">
    <citation type="submission" date="2019-05" db="EMBL/GenBank/DDBJ databases">
        <authorList>
            <person name="Schori C."/>
            <person name="Ahrens C."/>
        </authorList>
    </citation>
    <scope>NUCLEOTIDE SEQUENCE [LARGE SCALE GENOMIC DNA]</scope>
    <source>
        <strain evidence="1 2">DSM 10702</strain>
    </source>
</reference>
<dbReference type="EMBL" id="CP040626">
    <property type="protein sequence ID" value="QMW91617.1"/>
    <property type="molecule type" value="Genomic_DNA"/>
</dbReference>
<proteinExistence type="predicted"/>
<evidence type="ECO:0000313" key="2">
    <source>
        <dbReference type="Proteomes" id="UP000515243"/>
    </source>
</evidence>
<organism evidence="1 2">
    <name type="scientific">Clostridium butyricum</name>
    <dbReference type="NCBI Taxonomy" id="1492"/>
    <lineage>
        <taxon>Bacteria</taxon>
        <taxon>Bacillati</taxon>
        <taxon>Bacillota</taxon>
        <taxon>Clostridia</taxon>
        <taxon>Eubacteriales</taxon>
        <taxon>Clostridiaceae</taxon>
        <taxon>Clostridium</taxon>
    </lineage>
</organism>
<dbReference type="AlphaFoldDB" id="A0AAP9UER7"/>
<sequence length="119" mass="13962">MSITINSAKEKNNITNDEEYFFWLGQLSKFICKHATNKISEENLIKTFLINARNDEIIIRRIKIKMNILGRRLLDHSDIKNFLGVLTEALAYNYPIEENGTKRCDTSYFLRGFYSDSLF</sequence>
<gene>
    <name evidence="1" type="ORF">FF104_11755</name>
</gene>
<evidence type="ECO:0000313" key="1">
    <source>
        <dbReference type="EMBL" id="QMW91617.1"/>
    </source>
</evidence>
<dbReference type="RefSeq" id="WP_035765198.1">
    <property type="nucleotide sequence ID" value="NZ_AP019716.1"/>
</dbReference>
<protein>
    <submittedName>
        <fullName evidence="1">Uncharacterized protein</fullName>
    </submittedName>
</protein>
<dbReference type="Proteomes" id="UP000515243">
    <property type="component" value="Chromosome 1"/>
</dbReference>
<accession>A0AAP9UER7</accession>
<dbReference type="GeneID" id="92944851"/>
<name>A0AAP9UER7_CLOBU</name>